<protein>
    <submittedName>
        <fullName evidence="2">Rad9-domain-containing protein</fullName>
    </submittedName>
</protein>
<sequence>MTRFAVTISSGAHFRDWSRSVNALARISDKILIEAKKDQLKLCCCNSSRSAFSFIEFQDDFFERYVFKPTPLNTPGRSSTGAYASSTPNFQAINRVPQSIAIELQTRFFVSIFRRHEKDPSVDRCELYLDNVAAECRLVVILHCKHGITKTYRLSYENARAYRVLHSLNDYPNSFSIRARVLHEYIEHTSARAEAFSIKFARDEIVLTSFTEIVRKSAAEVLKQPLQTAIHVSSIDFDDVTVGEDEEAVFSLKEFRTLVMLADSLDTIIQGSFDAPTLPIVFQFETESMKCVFLLFTGEPSSSATNQSTTSAAVPPRRPVGGGIQALAKRIAPEVREVTVDDSWTLRAQAPVRARDYDESRLTEEPALSPVMRRNRAEEERTSTRRARTPPSRDENEAERSRAVTGAVASATTSAPAPTTTAIDDAATANAHDTSKSASVSATSAAAAAATTSLPPPLLPRLNFASPFRGRTSQHNSHLQQESHPSQEPTQIRESVHPADTSDAIVWGRATEVSGRGRGGGGRAGAEAEEGGGYQDPMKAFLQASQEEEAGDTADARPSRKRKAAAGALASSRRRSARISGGSSGEAREVVGKPAGPRTLIDEEEDENDDDMDAEINALLEREQARALEAEVVDLDDGEESGGEDDDGNPLFAGERHREGWREVVMPTQFPSQVDEIKPIEDL</sequence>
<gene>
    <name evidence="2" type="ORF">BZA70DRAFT_278350</name>
</gene>
<dbReference type="InterPro" id="IPR046938">
    <property type="entry name" value="DNA_clamp_sf"/>
</dbReference>
<feature type="compositionally biased region" description="Polar residues" evidence="1">
    <location>
        <begin position="471"/>
        <end position="493"/>
    </location>
</feature>
<dbReference type="EMBL" id="JBBJBU010000005">
    <property type="protein sequence ID" value="KAK7205537.1"/>
    <property type="molecule type" value="Genomic_DNA"/>
</dbReference>
<dbReference type="Pfam" id="PF04139">
    <property type="entry name" value="Rad9"/>
    <property type="match status" value="1"/>
</dbReference>
<accession>A0ABR1F6R5</accession>
<proteinExistence type="predicted"/>
<evidence type="ECO:0000313" key="3">
    <source>
        <dbReference type="Proteomes" id="UP001498771"/>
    </source>
</evidence>
<feature type="region of interest" description="Disordered" evidence="1">
    <location>
        <begin position="634"/>
        <end position="654"/>
    </location>
</feature>
<keyword evidence="3" id="KW-1185">Reference proteome</keyword>
<dbReference type="RefSeq" id="XP_064768570.1">
    <property type="nucleotide sequence ID" value="XM_064912586.1"/>
</dbReference>
<evidence type="ECO:0000313" key="2">
    <source>
        <dbReference type="EMBL" id="KAK7205537.1"/>
    </source>
</evidence>
<name>A0ABR1F6R5_9ASCO</name>
<comment type="caution">
    <text evidence="2">The sequence shown here is derived from an EMBL/GenBank/DDBJ whole genome shotgun (WGS) entry which is preliminary data.</text>
</comment>
<dbReference type="PANTHER" id="PTHR15237:SF0">
    <property type="entry name" value="CELL CYCLE CHECKPOINT CONTROL PROTEIN"/>
    <property type="match status" value="1"/>
</dbReference>
<reference evidence="2 3" key="1">
    <citation type="submission" date="2024-03" db="EMBL/GenBank/DDBJ databases">
        <title>Genome-scale model development and genomic sequencing of the oleaginous clade Lipomyces.</title>
        <authorList>
            <consortium name="Lawrence Berkeley National Laboratory"/>
            <person name="Czajka J.J."/>
            <person name="Han Y."/>
            <person name="Kim J."/>
            <person name="Mondo S.J."/>
            <person name="Hofstad B.A."/>
            <person name="Robles A."/>
            <person name="Haridas S."/>
            <person name="Riley R."/>
            <person name="LaButti K."/>
            <person name="Pangilinan J."/>
            <person name="Andreopoulos W."/>
            <person name="Lipzen A."/>
            <person name="Yan J."/>
            <person name="Wang M."/>
            <person name="Ng V."/>
            <person name="Grigoriev I.V."/>
            <person name="Spatafora J.W."/>
            <person name="Magnuson J.K."/>
            <person name="Baker S.E."/>
            <person name="Pomraning K.R."/>
        </authorList>
    </citation>
    <scope>NUCLEOTIDE SEQUENCE [LARGE SCALE GENOMIC DNA]</scope>
    <source>
        <strain evidence="2 3">Phaff 52-87</strain>
    </source>
</reference>
<feature type="compositionally biased region" description="Basic and acidic residues" evidence="1">
    <location>
        <begin position="391"/>
        <end position="402"/>
    </location>
</feature>
<dbReference type="PANTHER" id="PTHR15237">
    <property type="entry name" value="DNA REPAIR PROTEIN RAD9"/>
    <property type="match status" value="1"/>
</dbReference>
<feature type="compositionally biased region" description="Low complexity" evidence="1">
    <location>
        <begin position="403"/>
        <end position="420"/>
    </location>
</feature>
<evidence type="ECO:0000256" key="1">
    <source>
        <dbReference type="SAM" id="MobiDB-lite"/>
    </source>
</evidence>
<feature type="compositionally biased region" description="Acidic residues" evidence="1">
    <location>
        <begin position="602"/>
        <end position="611"/>
    </location>
</feature>
<dbReference type="InterPro" id="IPR007268">
    <property type="entry name" value="Rad9/Ddc1"/>
</dbReference>
<feature type="region of interest" description="Disordered" evidence="1">
    <location>
        <begin position="301"/>
        <end position="320"/>
    </location>
</feature>
<feature type="region of interest" description="Disordered" evidence="1">
    <location>
        <begin position="353"/>
        <end position="420"/>
    </location>
</feature>
<dbReference type="SUPFAM" id="SSF55979">
    <property type="entry name" value="DNA clamp"/>
    <property type="match status" value="1"/>
</dbReference>
<feature type="compositionally biased region" description="Basic and acidic residues" evidence="1">
    <location>
        <begin position="353"/>
        <end position="364"/>
    </location>
</feature>
<dbReference type="GeneID" id="90038098"/>
<dbReference type="Proteomes" id="UP001498771">
    <property type="component" value="Unassembled WGS sequence"/>
</dbReference>
<organism evidence="2 3">
    <name type="scientific">Myxozyma melibiosi</name>
    <dbReference type="NCBI Taxonomy" id="54550"/>
    <lineage>
        <taxon>Eukaryota</taxon>
        <taxon>Fungi</taxon>
        <taxon>Dikarya</taxon>
        <taxon>Ascomycota</taxon>
        <taxon>Saccharomycotina</taxon>
        <taxon>Lipomycetes</taxon>
        <taxon>Lipomycetales</taxon>
        <taxon>Lipomycetaceae</taxon>
        <taxon>Myxozyma</taxon>
    </lineage>
</organism>
<dbReference type="Gene3D" id="3.70.10.10">
    <property type="match status" value="1"/>
</dbReference>
<feature type="compositionally biased region" description="Low complexity" evidence="1">
    <location>
        <begin position="301"/>
        <end position="313"/>
    </location>
</feature>
<dbReference type="PROSITE" id="PS50007">
    <property type="entry name" value="PIPLC_X_DOMAIN"/>
    <property type="match status" value="1"/>
</dbReference>
<feature type="compositionally biased region" description="Acidic residues" evidence="1">
    <location>
        <begin position="634"/>
        <end position="648"/>
    </location>
</feature>
<feature type="region of interest" description="Disordered" evidence="1">
    <location>
        <begin position="450"/>
        <end position="611"/>
    </location>
</feature>